<evidence type="ECO:0000256" key="2">
    <source>
        <dbReference type="ARBA" id="ARBA00012438"/>
    </source>
</evidence>
<organism evidence="12 13">
    <name type="scientific">Nitrincola tibetensis</name>
    <dbReference type="NCBI Taxonomy" id="2219697"/>
    <lineage>
        <taxon>Bacteria</taxon>
        <taxon>Pseudomonadati</taxon>
        <taxon>Pseudomonadota</taxon>
        <taxon>Gammaproteobacteria</taxon>
        <taxon>Oceanospirillales</taxon>
        <taxon>Oceanospirillaceae</taxon>
        <taxon>Nitrincola</taxon>
    </lineage>
</organism>
<dbReference type="OrthoDB" id="1931120at2"/>
<evidence type="ECO:0000256" key="5">
    <source>
        <dbReference type="ARBA" id="ARBA00022741"/>
    </source>
</evidence>
<dbReference type="InterPro" id="IPR036097">
    <property type="entry name" value="HisK_dim/P_sf"/>
</dbReference>
<dbReference type="Pfam" id="PF00512">
    <property type="entry name" value="HisKA"/>
    <property type="match status" value="1"/>
</dbReference>
<dbReference type="NCBIfam" id="TIGR00229">
    <property type="entry name" value="sensory_box"/>
    <property type="match status" value="1"/>
</dbReference>
<dbReference type="Proteomes" id="UP000250744">
    <property type="component" value="Unassembled WGS sequence"/>
</dbReference>
<feature type="domain" description="PAC" evidence="11">
    <location>
        <begin position="89"/>
        <end position="141"/>
    </location>
</feature>
<comment type="caution">
    <text evidence="12">The sequence shown here is derived from an EMBL/GenBank/DDBJ whole genome shotgun (WGS) entry which is preliminary data.</text>
</comment>
<dbReference type="CDD" id="cd00082">
    <property type="entry name" value="HisKA"/>
    <property type="match status" value="1"/>
</dbReference>
<keyword evidence="13" id="KW-1185">Reference proteome</keyword>
<dbReference type="SUPFAM" id="SSF47384">
    <property type="entry name" value="Homodimeric domain of signal transducing histidine kinase"/>
    <property type="match status" value="1"/>
</dbReference>
<dbReference type="InterPro" id="IPR036890">
    <property type="entry name" value="HATPase_C_sf"/>
</dbReference>
<evidence type="ECO:0000259" key="9">
    <source>
        <dbReference type="PROSITE" id="PS50109"/>
    </source>
</evidence>
<accession>A0A364NI63</accession>
<dbReference type="GO" id="GO:0000155">
    <property type="term" value="F:phosphorelay sensor kinase activity"/>
    <property type="evidence" value="ECO:0007669"/>
    <property type="project" value="InterPro"/>
</dbReference>
<dbReference type="SMART" id="SM00086">
    <property type="entry name" value="PAC"/>
    <property type="match status" value="1"/>
</dbReference>
<keyword evidence="4" id="KW-0808">Transferase</keyword>
<dbReference type="InterPro" id="IPR003661">
    <property type="entry name" value="HisK_dim/P_dom"/>
</dbReference>
<dbReference type="PANTHER" id="PTHR43065">
    <property type="entry name" value="SENSOR HISTIDINE KINASE"/>
    <property type="match status" value="1"/>
</dbReference>
<dbReference type="SMART" id="SM00091">
    <property type="entry name" value="PAS"/>
    <property type="match status" value="3"/>
</dbReference>
<evidence type="ECO:0000256" key="7">
    <source>
        <dbReference type="ARBA" id="ARBA00022840"/>
    </source>
</evidence>
<evidence type="ECO:0000256" key="3">
    <source>
        <dbReference type="ARBA" id="ARBA00022553"/>
    </source>
</evidence>
<comment type="catalytic activity">
    <reaction evidence="1">
        <text>ATP + protein L-histidine = ADP + protein N-phospho-L-histidine.</text>
        <dbReference type="EC" id="2.7.13.3"/>
    </reaction>
</comment>
<dbReference type="Gene3D" id="3.30.450.20">
    <property type="entry name" value="PAS domain"/>
    <property type="match status" value="2"/>
</dbReference>
<dbReference type="GO" id="GO:0005524">
    <property type="term" value="F:ATP binding"/>
    <property type="evidence" value="ECO:0007669"/>
    <property type="project" value="UniProtKB-KW"/>
</dbReference>
<dbReference type="SMART" id="SM00387">
    <property type="entry name" value="HATPase_c"/>
    <property type="match status" value="1"/>
</dbReference>
<dbReference type="RefSeq" id="WP_112160388.1">
    <property type="nucleotide sequence ID" value="NZ_QKRX01000017.1"/>
</dbReference>
<evidence type="ECO:0000256" key="4">
    <source>
        <dbReference type="ARBA" id="ARBA00022679"/>
    </source>
</evidence>
<evidence type="ECO:0000256" key="8">
    <source>
        <dbReference type="ARBA" id="ARBA00023012"/>
    </source>
</evidence>
<keyword evidence="3" id="KW-0597">Phosphoprotein</keyword>
<dbReference type="InterPro" id="IPR000700">
    <property type="entry name" value="PAS-assoc_C"/>
</dbReference>
<evidence type="ECO:0000313" key="13">
    <source>
        <dbReference type="Proteomes" id="UP000250744"/>
    </source>
</evidence>
<dbReference type="Pfam" id="PF08447">
    <property type="entry name" value="PAS_3"/>
    <property type="match status" value="1"/>
</dbReference>
<evidence type="ECO:0000313" key="12">
    <source>
        <dbReference type="EMBL" id="RAU16720.1"/>
    </source>
</evidence>
<keyword evidence="8" id="KW-0902">Two-component regulatory system</keyword>
<dbReference type="InterPro" id="IPR035965">
    <property type="entry name" value="PAS-like_dom_sf"/>
</dbReference>
<keyword evidence="7" id="KW-0067">ATP-binding</keyword>
<dbReference type="InterPro" id="IPR003594">
    <property type="entry name" value="HATPase_dom"/>
</dbReference>
<dbReference type="Pfam" id="PF02518">
    <property type="entry name" value="HATPase_c"/>
    <property type="match status" value="1"/>
</dbReference>
<keyword evidence="5" id="KW-0547">Nucleotide-binding</keyword>
<feature type="domain" description="PAS" evidence="10">
    <location>
        <begin position="14"/>
        <end position="86"/>
    </location>
</feature>
<evidence type="ECO:0000256" key="1">
    <source>
        <dbReference type="ARBA" id="ARBA00000085"/>
    </source>
</evidence>
<dbReference type="SUPFAM" id="SSF55785">
    <property type="entry name" value="PYP-like sensor domain (PAS domain)"/>
    <property type="match status" value="2"/>
</dbReference>
<reference evidence="12 13" key="1">
    <citation type="submission" date="2018-06" db="EMBL/GenBank/DDBJ databases">
        <title>Nitrincola tibetense sp. nov., isolated from Lake XuguoCo on Tibetan Plateau.</title>
        <authorList>
            <person name="Xing P."/>
        </authorList>
    </citation>
    <scope>NUCLEOTIDE SEQUENCE [LARGE SCALE GENOMIC DNA]</scope>
    <source>
        <strain evidence="13">xg18</strain>
    </source>
</reference>
<sequence>MKPNQDTYNELLKEADRYRLLAEQSTDLISRHSATPDWVFIDVNPAIEPLLGFTADEIIGTSGYALFHPEDADNLKNRADSVRYRDGLYTNVYRYRHKNGHYVWFETTSRTIKDDDNQPIEVICVSRDVTERELALQATRRLARVVEASSDIILFCSQQGLELTYLNESAQRTLSINTHAHPPHTLSLFFEPKYFKSHVMAALESAANTGSWNGTLILDLPKDSECMAELREIIAHRDRNNRAQVEYYTLIGRDVTLERKAEEQAKRQQTEMAHLSRLLSVGEMATELAHEVNQPLATILNYSNGTLRQIEEQQITQLEHAKHALKLISRQAHRAAEIIKRIRRFVQRTDYQRTIVSINDCCHEVAEFLKQEATDQKIEFIFELDPRTPKVEGDRVQIEQVIMNLVRNAIEAYSHKNIALRYVILCTSIEKNFIIVKVSDNAGGIDLGLQSTLFDPFTTNKTSGLGMGLSIARSLIESHGGQLWLEPNGVAGSHFLFKLPMRAQHEPKQ</sequence>
<feature type="domain" description="Histidine kinase" evidence="9">
    <location>
        <begin position="287"/>
        <end position="503"/>
    </location>
</feature>
<dbReference type="EC" id="2.7.13.3" evidence="2"/>
<dbReference type="AlphaFoldDB" id="A0A364NI63"/>
<dbReference type="SMART" id="SM00388">
    <property type="entry name" value="HisKA"/>
    <property type="match status" value="1"/>
</dbReference>
<dbReference type="PROSITE" id="PS50109">
    <property type="entry name" value="HIS_KIN"/>
    <property type="match status" value="1"/>
</dbReference>
<gene>
    <name evidence="12" type="ORF">DN062_16435</name>
</gene>
<dbReference type="InterPro" id="IPR000014">
    <property type="entry name" value="PAS"/>
</dbReference>
<evidence type="ECO:0000259" key="11">
    <source>
        <dbReference type="PROSITE" id="PS50113"/>
    </source>
</evidence>
<dbReference type="InterPro" id="IPR013655">
    <property type="entry name" value="PAS_fold_3"/>
</dbReference>
<dbReference type="Gene3D" id="1.10.287.130">
    <property type="match status" value="1"/>
</dbReference>
<dbReference type="PROSITE" id="PS50112">
    <property type="entry name" value="PAS"/>
    <property type="match status" value="1"/>
</dbReference>
<dbReference type="InterPro" id="IPR001610">
    <property type="entry name" value="PAC"/>
</dbReference>
<protein>
    <recommendedName>
        <fullName evidence="2">histidine kinase</fullName>
        <ecNumber evidence="2">2.7.13.3</ecNumber>
    </recommendedName>
</protein>
<dbReference type="CDD" id="cd00130">
    <property type="entry name" value="PAS"/>
    <property type="match status" value="1"/>
</dbReference>
<evidence type="ECO:0000259" key="10">
    <source>
        <dbReference type="PROSITE" id="PS50112"/>
    </source>
</evidence>
<name>A0A364NI63_9GAMM</name>
<dbReference type="InterPro" id="IPR004358">
    <property type="entry name" value="Sig_transdc_His_kin-like_C"/>
</dbReference>
<dbReference type="PRINTS" id="PR00344">
    <property type="entry name" value="BCTRLSENSOR"/>
</dbReference>
<dbReference type="PROSITE" id="PS50113">
    <property type="entry name" value="PAC"/>
    <property type="match status" value="1"/>
</dbReference>
<dbReference type="Gene3D" id="3.30.565.10">
    <property type="entry name" value="Histidine kinase-like ATPase, C-terminal domain"/>
    <property type="match status" value="1"/>
</dbReference>
<dbReference type="PANTHER" id="PTHR43065:SF10">
    <property type="entry name" value="PEROXIDE STRESS-ACTIVATED HISTIDINE KINASE MAK3"/>
    <property type="match status" value="1"/>
</dbReference>
<dbReference type="InterPro" id="IPR005467">
    <property type="entry name" value="His_kinase_dom"/>
</dbReference>
<evidence type="ECO:0000256" key="6">
    <source>
        <dbReference type="ARBA" id="ARBA00022777"/>
    </source>
</evidence>
<dbReference type="EMBL" id="QKRX01000017">
    <property type="protein sequence ID" value="RAU16720.1"/>
    <property type="molecule type" value="Genomic_DNA"/>
</dbReference>
<proteinExistence type="predicted"/>
<dbReference type="SUPFAM" id="SSF55874">
    <property type="entry name" value="ATPase domain of HSP90 chaperone/DNA topoisomerase II/histidine kinase"/>
    <property type="match status" value="1"/>
</dbReference>
<keyword evidence="6 12" id="KW-0418">Kinase</keyword>